<dbReference type="InterPro" id="IPR041854">
    <property type="entry name" value="BFD-like_2Fe2S-bd_dom_sf"/>
</dbReference>
<comment type="caution">
    <text evidence="1">The sequence shown here is derived from an EMBL/GenBank/DDBJ whole genome shotgun (WGS) entry which is preliminary data.</text>
</comment>
<accession>A0ABS0BXF0</accession>
<evidence type="ECO:0000313" key="2">
    <source>
        <dbReference type="Proteomes" id="UP001193680"/>
    </source>
</evidence>
<reference evidence="1 2" key="1">
    <citation type="submission" date="2020-11" db="EMBL/GenBank/DDBJ databases">
        <title>Sulfur oxidizing isolate from Hospital Hole Sinkhole.</title>
        <authorList>
            <person name="Scott K.M."/>
        </authorList>
    </citation>
    <scope>NUCLEOTIDE SEQUENCE [LARGE SCALE GENOMIC DNA]</scope>
    <source>
        <strain evidence="1 2">HH1</strain>
    </source>
</reference>
<name>A0ABS0BXF0_9GAMM</name>
<dbReference type="RefSeq" id="WP_185977901.1">
    <property type="nucleotide sequence ID" value="NZ_JACBGI020000006.1"/>
</dbReference>
<proteinExistence type="predicted"/>
<gene>
    <name evidence="1" type="ORF">H8792_005315</name>
</gene>
<dbReference type="Gene3D" id="1.10.10.1100">
    <property type="entry name" value="BFD-like [2Fe-2S]-binding domain"/>
    <property type="match status" value="1"/>
</dbReference>
<organism evidence="1 2">
    <name type="scientific">Thiomicrorhabdus heinhorstiae</name>
    <dbReference type="NCBI Taxonomy" id="2748010"/>
    <lineage>
        <taxon>Bacteria</taxon>
        <taxon>Pseudomonadati</taxon>
        <taxon>Pseudomonadota</taxon>
        <taxon>Gammaproteobacteria</taxon>
        <taxon>Thiotrichales</taxon>
        <taxon>Piscirickettsiaceae</taxon>
        <taxon>Thiomicrorhabdus</taxon>
    </lineage>
</organism>
<sequence length="84" mass="9524">MFKFSLEVEVAQTGTWEYELQKSPQRSLCVCYDVPKIDIMQAIENGADSIAGVTAKTYGCQGSQCCERQVQRLIDMYDKDKDCD</sequence>
<keyword evidence="2" id="KW-1185">Reference proteome</keyword>
<evidence type="ECO:0000313" key="1">
    <source>
        <dbReference type="EMBL" id="MBF6057755.1"/>
    </source>
</evidence>
<dbReference type="EMBL" id="JACBGI020000006">
    <property type="protein sequence ID" value="MBF6057755.1"/>
    <property type="molecule type" value="Genomic_DNA"/>
</dbReference>
<dbReference type="Proteomes" id="UP001193680">
    <property type="component" value="Unassembled WGS sequence"/>
</dbReference>
<protein>
    <submittedName>
        <fullName evidence="1">(2Fe-2S)-binding protein</fullName>
    </submittedName>
</protein>